<proteinExistence type="predicted"/>
<dbReference type="PROSITE" id="PS51257">
    <property type="entry name" value="PROKAR_LIPOPROTEIN"/>
    <property type="match status" value="1"/>
</dbReference>
<dbReference type="Proteomes" id="UP000587367">
    <property type="component" value="Unassembled WGS sequence"/>
</dbReference>
<name>A0ABR6Q6E4_9FLAO</name>
<dbReference type="RefSeq" id="WP_184560210.1">
    <property type="nucleotide sequence ID" value="NZ_JACHKS010000004.1"/>
</dbReference>
<gene>
    <name evidence="1" type="ORF">HNP24_004324</name>
</gene>
<sequence>MKNLKKLTKKNLKEITGGVAAVCPSMFQSCDEWCRWSPWQKSHCMLSQPCIECFE</sequence>
<evidence type="ECO:0000313" key="1">
    <source>
        <dbReference type="EMBL" id="MBB6333300.1"/>
    </source>
</evidence>
<accession>A0ABR6Q6E4</accession>
<dbReference type="NCBIfam" id="TIGR01847">
    <property type="entry name" value="bacteriocin_sig"/>
    <property type="match status" value="1"/>
</dbReference>
<protein>
    <submittedName>
        <fullName evidence="1">Bacteriocin-like protein</fullName>
    </submittedName>
</protein>
<dbReference type="EMBL" id="JACHKS010000004">
    <property type="protein sequence ID" value="MBB6333300.1"/>
    <property type="molecule type" value="Genomic_DNA"/>
</dbReference>
<dbReference type="InterPro" id="IPR010133">
    <property type="entry name" value="Bacteriocin_signal_seq"/>
</dbReference>
<keyword evidence="2" id="KW-1185">Reference proteome</keyword>
<evidence type="ECO:0000313" key="2">
    <source>
        <dbReference type="Proteomes" id="UP000587367"/>
    </source>
</evidence>
<dbReference type="NCBIfam" id="NF047798">
    <property type="entry name" value="leader_Chryseo"/>
    <property type="match status" value="1"/>
</dbReference>
<dbReference type="InterPro" id="IPR058074">
    <property type="entry name" value="Bacteriocin-like"/>
</dbReference>
<reference evidence="1 2" key="1">
    <citation type="submission" date="2020-08" db="EMBL/GenBank/DDBJ databases">
        <title>Functional genomics of gut bacteria from endangered species of beetles.</title>
        <authorList>
            <person name="Carlos-Shanley C."/>
        </authorList>
    </citation>
    <scope>NUCLEOTIDE SEQUENCE [LARGE SCALE GENOMIC DNA]</scope>
    <source>
        <strain evidence="1 2">S00068</strain>
    </source>
</reference>
<comment type="caution">
    <text evidence="1">The sequence shown here is derived from an EMBL/GenBank/DDBJ whole genome shotgun (WGS) entry which is preliminary data.</text>
</comment>
<organism evidence="1 2">
    <name type="scientific">Chryseobacterium sediminis</name>
    <dbReference type="NCBI Taxonomy" id="1679494"/>
    <lineage>
        <taxon>Bacteria</taxon>
        <taxon>Pseudomonadati</taxon>
        <taxon>Bacteroidota</taxon>
        <taxon>Flavobacteriia</taxon>
        <taxon>Flavobacteriales</taxon>
        <taxon>Weeksellaceae</taxon>
        <taxon>Chryseobacterium group</taxon>
        <taxon>Chryseobacterium</taxon>
    </lineage>
</organism>